<accession>A0ABX2PNZ3</accession>
<feature type="transmembrane region" description="Helical" evidence="5">
    <location>
        <begin position="222"/>
        <end position="240"/>
    </location>
</feature>
<keyword evidence="5" id="KW-1003">Cell membrane</keyword>
<evidence type="ECO:0000256" key="3">
    <source>
        <dbReference type="ARBA" id="ARBA00022989"/>
    </source>
</evidence>
<proteinExistence type="inferred from homology"/>
<keyword evidence="3 5" id="KW-1133">Transmembrane helix</keyword>
<dbReference type="EMBL" id="JABXWT010000003">
    <property type="protein sequence ID" value="NVO55856.1"/>
    <property type="molecule type" value="Genomic_DNA"/>
</dbReference>
<dbReference type="Proteomes" id="UP000630805">
    <property type="component" value="Unassembled WGS sequence"/>
</dbReference>
<protein>
    <recommendedName>
        <fullName evidence="5">Probable membrane transporter protein</fullName>
    </recommendedName>
</protein>
<comment type="similarity">
    <text evidence="5">Belongs to the 4-toluene sulfonate uptake permease (TSUP) (TC 2.A.102) family.</text>
</comment>
<feature type="transmembrane region" description="Helical" evidence="5">
    <location>
        <begin position="128"/>
        <end position="151"/>
    </location>
</feature>
<name>A0ABX2PNZ3_9RHOB</name>
<feature type="transmembrane region" description="Helical" evidence="5">
    <location>
        <begin position="70"/>
        <end position="89"/>
    </location>
</feature>
<sequence length="242" mass="25330">MTVDLSILMLAICLGAMLQVGIGIGFSIVAGPPMMILMGTATAVPALLLLNTIVSVIATDWRILRVERKTITTAIIGCLIGVVLGLAVYPFLSEKFVLALTGALLLIGVVTTLIPLRAAIGTSGFATVSGLSGLATVWAATPGPLMVFGLIAKGRSARDVSKLVQPIALVAYGTAFLLHGLSDWQSIPLGPELWAFVGVTIFGSLSGRVVRPYLPQSLIKTAIRVISLVACYVLLQRAYVMA</sequence>
<evidence type="ECO:0000256" key="2">
    <source>
        <dbReference type="ARBA" id="ARBA00022692"/>
    </source>
</evidence>
<evidence type="ECO:0000256" key="5">
    <source>
        <dbReference type="RuleBase" id="RU363041"/>
    </source>
</evidence>
<feature type="transmembrane region" description="Helical" evidence="5">
    <location>
        <begin position="36"/>
        <end position="58"/>
    </location>
</feature>
<dbReference type="InterPro" id="IPR002781">
    <property type="entry name" value="TM_pro_TauE-like"/>
</dbReference>
<comment type="caution">
    <text evidence="6">The sequence shown here is derived from an EMBL/GenBank/DDBJ whole genome shotgun (WGS) entry which is preliminary data.</text>
</comment>
<feature type="transmembrane region" description="Helical" evidence="5">
    <location>
        <begin position="6"/>
        <end position="29"/>
    </location>
</feature>
<feature type="transmembrane region" description="Helical" evidence="5">
    <location>
        <begin position="193"/>
        <end position="210"/>
    </location>
</feature>
<feature type="transmembrane region" description="Helical" evidence="5">
    <location>
        <begin position="96"/>
        <end position="116"/>
    </location>
</feature>
<evidence type="ECO:0000256" key="4">
    <source>
        <dbReference type="ARBA" id="ARBA00023136"/>
    </source>
</evidence>
<organism evidence="6 7">
    <name type="scientific">Ruegeria haliotis</name>
    <dbReference type="NCBI Taxonomy" id="2747601"/>
    <lineage>
        <taxon>Bacteria</taxon>
        <taxon>Pseudomonadati</taxon>
        <taxon>Pseudomonadota</taxon>
        <taxon>Alphaproteobacteria</taxon>
        <taxon>Rhodobacterales</taxon>
        <taxon>Roseobacteraceae</taxon>
        <taxon>Ruegeria</taxon>
    </lineage>
</organism>
<reference evidence="6 7" key="1">
    <citation type="submission" date="2020-06" db="EMBL/GenBank/DDBJ databases">
        <authorList>
            <person name="Cao W.R."/>
        </authorList>
    </citation>
    <scope>NUCLEOTIDE SEQUENCE [LARGE SCALE GENOMIC DNA]</scope>
    <source>
        <strain evidence="6 7">B1Z28</strain>
    </source>
</reference>
<evidence type="ECO:0000256" key="1">
    <source>
        <dbReference type="ARBA" id="ARBA00004141"/>
    </source>
</evidence>
<keyword evidence="2 5" id="KW-0812">Transmembrane</keyword>
<keyword evidence="4 5" id="KW-0472">Membrane</keyword>
<keyword evidence="7" id="KW-1185">Reference proteome</keyword>
<evidence type="ECO:0000313" key="7">
    <source>
        <dbReference type="Proteomes" id="UP000630805"/>
    </source>
</evidence>
<dbReference type="RefSeq" id="WP_176863740.1">
    <property type="nucleotide sequence ID" value="NZ_JABXWT010000003.1"/>
</dbReference>
<dbReference type="Pfam" id="PF01925">
    <property type="entry name" value="TauE"/>
    <property type="match status" value="1"/>
</dbReference>
<comment type="subcellular location">
    <subcellularLocation>
        <location evidence="5">Cell membrane</location>
        <topology evidence="5">Multi-pass membrane protein</topology>
    </subcellularLocation>
    <subcellularLocation>
        <location evidence="1">Membrane</location>
        <topology evidence="1">Multi-pass membrane protein</topology>
    </subcellularLocation>
</comment>
<gene>
    <name evidence="6" type="ORF">HW561_08650</name>
</gene>
<evidence type="ECO:0000313" key="6">
    <source>
        <dbReference type="EMBL" id="NVO55856.1"/>
    </source>
</evidence>